<evidence type="ECO:0000259" key="6">
    <source>
        <dbReference type="PROSITE" id="PS50011"/>
    </source>
</evidence>
<evidence type="ECO:0000313" key="7">
    <source>
        <dbReference type="EMBL" id="NWK57427.1"/>
    </source>
</evidence>
<evidence type="ECO:0000256" key="3">
    <source>
        <dbReference type="ARBA" id="ARBA00022777"/>
    </source>
</evidence>
<evidence type="ECO:0000256" key="5">
    <source>
        <dbReference type="SAM" id="Phobius"/>
    </source>
</evidence>
<dbReference type="InterPro" id="IPR000719">
    <property type="entry name" value="Prot_kinase_dom"/>
</dbReference>
<dbReference type="InterPro" id="IPR011009">
    <property type="entry name" value="Kinase-like_dom_sf"/>
</dbReference>
<proteinExistence type="predicted"/>
<dbReference type="Pfam" id="PF00069">
    <property type="entry name" value="Pkinase"/>
    <property type="match status" value="1"/>
</dbReference>
<keyword evidence="5" id="KW-0472">Membrane</keyword>
<dbReference type="RefSeq" id="WP_178934468.1">
    <property type="nucleotide sequence ID" value="NZ_JACBAZ010000011.1"/>
</dbReference>
<keyword evidence="8" id="KW-1185">Reference proteome</keyword>
<dbReference type="GO" id="GO:0004674">
    <property type="term" value="F:protein serine/threonine kinase activity"/>
    <property type="evidence" value="ECO:0007669"/>
    <property type="project" value="UniProtKB-KW"/>
</dbReference>
<sequence length="780" mass="85520">MDPYTNVVCPDCGHHTRVKCEMGHYLLTNRHAAGGMSMVFLARDTTLERDVAIKILNEDYSRDAKRMEEFEREAKITAALSHPHIVRVFTVGQSFGHYYIAMEMVAGENLEQKISKGGAISEDELLPIALEIISGLRAAKSAGLIHRDVKPGNILFDEGGHVKIVDFGLALVTMGGAVKADEVWATPYYVPPEALDGEEEDFRSDIYALGATLYHALSGKAPLPHDVKSTRAVRKAKEHISPLAEVAPWLNPATCYLVDKAMQLRPEDRFASYAEMEDAWNAASQALRGGGAEEPIHSQDRIRRRLKSKQGLGGLIAAAVVAVLLVAAAAYMLMNRGGGEDAGGGSGAVAGVDDLEVLDQMDQGGGFDPEAAARISKLFRSAHSLLKQKKFDDARKKFDRLAKDDSLHEPLSTWVRLESVIAVCLKGDSAEKEQALSRFNRHIESPQGNPEFVPIAKVLGAPQVVREPSVGSEPMAVVHLMALALKNWELGAWPQAVDLFEQVETHPLPVGSPLLAYREVARWYLSDYRKLAPLADVSDLASLEMAEARLRELKKQLNQLETNGRARFHVRVWQLRTLRLVKSMKEPVQVVDHDPASVTGQGEDAYELVKPKVQACLSESKFAEAAGLLQKAKPESATPELLTALIYLSDSSALFLGLLEERVPPSGLDLEIQSVNDKTKVYQKIVSAKAGGLVMKLGDKDEFVPWGGIAPDSVISIFQNLLKPSLSTAEGQMHTELAICYAWLCGLEDKARLAAEKLSGSNRGFSKRWKKTMHSLDLHQ</sequence>
<reference evidence="7 8" key="1">
    <citation type="submission" date="2020-07" db="EMBL/GenBank/DDBJ databases">
        <title>Roseicoccus Jingziensis gen. nov., sp. nov., isolated from coastal seawater.</title>
        <authorList>
            <person name="Feng X."/>
        </authorList>
    </citation>
    <scope>NUCLEOTIDE SEQUENCE [LARGE SCALE GENOMIC DNA]</scope>
    <source>
        <strain evidence="7 8">N1E253</strain>
    </source>
</reference>
<keyword evidence="5" id="KW-1133">Transmembrane helix</keyword>
<evidence type="ECO:0000256" key="1">
    <source>
        <dbReference type="ARBA" id="ARBA00022679"/>
    </source>
</evidence>
<keyword evidence="1" id="KW-0808">Transferase</keyword>
<gene>
    <name evidence="7" type="ORF">HW115_17545</name>
</gene>
<dbReference type="AlphaFoldDB" id="A0A851GR16"/>
<feature type="domain" description="Protein kinase" evidence="6">
    <location>
        <begin position="25"/>
        <end position="281"/>
    </location>
</feature>
<dbReference type="EMBL" id="JACBAZ010000011">
    <property type="protein sequence ID" value="NWK57427.1"/>
    <property type="molecule type" value="Genomic_DNA"/>
</dbReference>
<feature type="transmembrane region" description="Helical" evidence="5">
    <location>
        <begin position="311"/>
        <end position="334"/>
    </location>
</feature>
<keyword evidence="2" id="KW-0547">Nucleotide-binding</keyword>
<dbReference type="Gene3D" id="3.30.200.20">
    <property type="entry name" value="Phosphorylase Kinase, domain 1"/>
    <property type="match status" value="1"/>
</dbReference>
<dbReference type="InterPro" id="IPR008271">
    <property type="entry name" value="Ser/Thr_kinase_AS"/>
</dbReference>
<dbReference type="SMART" id="SM00220">
    <property type="entry name" value="S_TKc"/>
    <property type="match status" value="1"/>
</dbReference>
<keyword evidence="3 7" id="KW-0418">Kinase</keyword>
<keyword evidence="4" id="KW-0067">ATP-binding</keyword>
<dbReference type="PROSITE" id="PS50011">
    <property type="entry name" value="PROTEIN_KINASE_DOM"/>
    <property type="match status" value="1"/>
</dbReference>
<protein>
    <submittedName>
        <fullName evidence="7">Serine/threonine protein kinase</fullName>
    </submittedName>
</protein>
<keyword evidence="7" id="KW-0723">Serine/threonine-protein kinase</keyword>
<dbReference type="CDD" id="cd14014">
    <property type="entry name" value="STKc_PknB_like"/>
    <property type="match status" value="1"/>
</dbReference>
<dbReference type="GO" id="GO:0005524">
    <property type="term" value="F:ATP binding"/>
    <property type="evidence" value="ECO:0007669"/>
    <property type="project" value="UniProtKB-KW"/>
</dbReference>
<dbReference type="PANTHER" id="PTHR43289">
    <property type="entry name" value="MITOGEN-ACTIVATED PROTEIN KINASE KINASE KINASE 20-RELATED"/>
    <property type="match status" value="1"/>
</dbReference>
<keyword evidence="5" id="KW-0812">Transmembrane</keyword>
<dbReference type="SUPFAM" id="SSF56112">
    <property type="entry name" value="Protein kinase-like (PK-like)"/>
    <property type="match status" value="1"/>
</dbReference>
<dbReference type="PROSITE" id="PS00108">
    <property type="entry name" value="PROTEIN_KINASE_ST"/>
    <property type="match status" value="1"/>
</dbReference>
<evidence type="ECO:0000313" key="8">
    <source>
        <dbReference type="Proteomes" id="UP000557872"/>
    </source>
</evidence>
<organism evidence="7 8">
    <name type="scientific">Oceaniferula marina</name>
    <dbReference type="NCBI Taxonomy" id="2748318"/>
    <lineage>
        <taxon>Bacteria</taxon>
        <taxon>Pseudomonadati</taxon>
        <taxon>Verrucomicrobiota</taxon>
        <taxon>Verrucomicrobiia</taxon>
        <taxon>Verrucomicrobiales</taxon>
        <taxon>Verrucomicrobiaceae</taxon>
        <taxon>Oceaniferula</taxon>
    </lineage>
</organism>
<evidence type="ECO:0000256" key="4">
    <source>
        <dbReference type="ARBA" id="ARBA00022840"/>
    </source>
</evidence>
<dbReference type="Gene3D" id="1.10.510.10">
    <property type="entry name" value="Transferase(Phosphotransferase) domain 1"/>
    <property type="match status" value="1"/>
</dbReference>
<evidence type="ECO:0000256" key="2">
    <source>
        <dbReference type="ARBA" id="ARBA00022741"/>
    </source>
</evidence>
<comment type="caution">
    <text evidence="7">The sequence shown here is derived from an EMBL/GenBank/DDBJ whole genome shotgun (WGS) entry which is preliminary data.</text>
</comment>
<name>A0A851GR16_9BACT</name>
<dbReference type="Proteomes" id="UP000557872">
    <property type="component" value="Unassembled WGS sequence"/>
</dbReference>
<accession>A0A851GR16</accession>
<dbReference type="PANTHER" id="PTHR43289:SF34">
    <property type="entry name" value="SERINE_THREONINE-PROTEIN KINASE YBDM-RELATED"/>
    <property type="match status" value="1"/>
</dbReference>